<name>A0AAU7X1N9_9PSED</name>
<evidence type="ECO:0000256" key="1">
    <source>
        <dbReference type="SAM" id="MobiDB-lite"/>
    </source>
</evidence>
<feature type="region of interest" description="Disordered" evidence="1">
    <location>
        <begin position="170"/>
        <end position="189"/>
    </location>
</feature>
<dbReference type="AlphaFoldDB" id="A0AAU7X1N9"/>
<organism evidence="2">
    <name type="scientific">Pseudomonas sp. W17</name>
    <dbReference type="NCBI Taxonomy" id="3144407"/>
    <lineage>
        <taxon>Bacteria</taxon>
        <taxon>Pseudomonadati</taxon>
        <taxon>Pseudomonadota</taxon>
        <taxon>Gammaproteobacteria</taxon>
        <taxon>Pseudomonadales</taxon>
        <taxon>Pseudomonadaceae</taxon>
        <taxon>Pseudomonas</taxon>
    </lineage>
</organism>
<dbReference type="InterPro" id="IPR046702">
    <property type="entry name" value="DUF6572"/>
</dbReference>
<dbReference type="Pfam" id="PF20212">
    <property type="entry name" value="DUF6572"/>
    <property type="match status" value="1"/>
</dbReference>
<gene>
    <name evidence="2" type="ORF">ABCR88_11895</name>
</gene>
<accession>A0AAU7X1N9</accession>
<protein>
    <submittedName>
        <fullName evidence="2">DUF6572 domain-containing protein</fullName>
    </submittedName>
</protein>
<dbReference type="RefSeq" id="WP_332840608.1">
    <property type="nucleotide sequence ID" value="NZ_CP158490.1"/>
</dbReference>
<reference evidence="2" key="1">
    <citation type="submission" date="2024-06" db="EMBL/GenBank/DDBJ databases">
        <authorList>
            <person name="Wu L."/>
        </authorList>
    </citation>
    <scope>NUCLEOTIDE SEQUENCE</scope>
    <source>
        <strain evidence="2">W17</strain>
    </source>
</reference>
<sequence length="235" mass="25896">MRLNGAKTDCPLKNPAATAYNAAPTVIDIWAIPKSAPDSLLLIMVDPLEWGDEAAHSEHLLLLQEKINTYITFIESEEIYSEIPDACGKHLMIRVLGLHELPEQVDWFFKRIGELLNERGIGFDFELKVTEEAPGPGTESEPAPMNFYLNSKYSLIIAMGFIGSTFKKPNTSRNHERLSPNTQISSSSFASRQMASRAFNTSRSLNPRIAPCSSIFAHQSAACALQRSAGISPAT</sequence>
<evidence type="ECO:0000313" key="2">
    <source>
        <dbReference type="EMBL" id="XBY26488.1"/>
    </source>
</evidence>
<dbReference type="EMBL" id="CP158490">
    <property type="protein sequence ID" value="XBY26488.1"/>
    <property type="molecule type" value="Genomic_DNA"/>
</dbReference>
<proteinExistence type="predicted"/>